<evidence type="ECO:0000256" key="1">
    <source>
        <dbReference type="ARBA" id="ARBA00023054"/>
    </source>
</evidence>
<dbReference type="InterPro" id="IPR001752">
    <property type="entry name" value="Kinesin_motor_dom"/>
</dbReference>
<evidence type="ECO:0000256" key="2">
    <source>
        <dbReference type="ARBA" id="ARBA00023175"/>
    </source>
</evidence>
<comment type="caution">
    <text evidence="6">The sequence shown here is derived from an EMBL/GenBank/DDBJ whole genome shotgun (WGS) entry which is preliminary data.</text>
</comment>
<feature type="domain" description="Kinesin motor" evidence="5">
    <location>
        <begin position="16"/>
        <end position="395"/>
    </location>
</feature>
<dbReference type="GO" id="GO:0007018">
    <property type="term" value="P:microtubule-based movement"/>
    <property type="evidence" value="ECO:0007669"/>
    <property type="project" value="InterPro"/>
</dbReference>
<dbReference type="InterPro" id="IPR027417">
    <property type="entry name" value="P-loop_NTPase"/>
</dbReference>
<proteinExistence type="inferred from homology"/>
<dbReference type="PRINTS" id="PR00380">
    <property type="entry name" value="KINESINHEAVY"/>
</dbReference>
<feature type="binding site" evidence="3">
    <location>
        <begin position="136"/>
        <end position="143"/>
    </location>
    <ligand>
        <name>ATP</name>
        <dbReference type="ChEBI" id="CHEBI:30616"/>
    </ligand>
</feature>
<keyword evidence="1" id="KW-0175">Coiled coil</keyword>
<evidence type="ECO:0000256" key="4">
    <source>
        <dbReference type="SAM" id="MobiDB-lite"/>
    </source>
</evidence>
<dbReference type="SMART" id="SM00129">
    <property type="entry name" value="KISc"/>
    <property type="match status" value="1"/>
</dbReference>
<dbReference type="Pfam" id="PF00225">
    <property type="entry name" value="Kinesin"/>
    <property type="match status" value="1"/>
</dbReference>
<comment type="similarity">
    <text evidence="3">Belongs to the TRAFAC class myosin-kinesin ATPase superfamily. Kinesin family.</text>
</comment>
<dbReference type="GO" id="GO:0008017">
    <property type="term" value="F:microtubule binding"/>
    <property type="evidence" value="ECO:0007669"/>
    <property type="project" value="InterPro"/>
</dbReference>
<name>A0AAD1Y6S8_EUPCR</name>
<dbReference type="GO" id="GO:0003777">
    <property type="term" value="F:microtubule motor activity"/>
    <property type="evidence" value="ECO:0007669"/>
    <property type="project" value="InterPro"/>
</dbReference>
<feature type="region of interest" description="Disordered" evidence="4">
    <location>
        <begin position="52"/>
        <end position="83"/>
    </location>
</feature>
<gene>
    <name evidence="6" type="ORF">ECRASSUSDP1_LOCUS25445</name>
</gene>
<dbReference type="PROSITE" id="PS50067">
    <property type="entry name" value="KINESIN_MOTOR_2"/>
    <property type="match status" value="1"/>
</dbReference>
<dbReference type="Proteomes" id="UP001295684">
    <property type="component" value="Unassembled WGS sequence"/>
</dbReference>
<keyword evidence="7" id="KW-1185">Reference proteome</keyword>
<dbReference type="PANTHER" id="PTHR47968">
    <property type="entry name" value="CENTROMERE PROTEIN E"/>
    <property type="match status" value="1"/>
</dbReference>
<dbReference type="InterPro" id="IPR036961">
    <property type="entry name" value="Kinesin_motor_dom_sf"/>
</dbReference>
<dbReference type="EMBL" id="CAMPGE010026236">
    <property type="protein sequence ID" value="CAI2383927.1"/>
    <property type="molecule type" value="Genomic_DNA"/>
</dbReference>
<keyword evidence="2 3" id="KW-0505">Motor protein</keyword>
<feature type="compositionally biased region" description="Polar residues" evidence="4">
    <location>
        <begin position="57"/>
        <end position="81"/>
    </location>
</feature>
<protein>
    <recommendedName>
        <fullName evidence="5">Kinesin motor domain-containing protein</fullName>
    </recommendedName>
</protein>
<dbReference type="GO" id="GO:0005524">
    <property type="term" value="F:ATP binding"/>
    <property type="evidence" value="ECO:0007669"/>
    <property type="project" value="UniProtKB-UniRule"/>
</dbReference>
<dbReference type="Gene3D" id="3.40.850.10">
    <property type="entry name" value="Kinesin motor domain"/>
    <property type="match status" value="1"/>
</dbReference>
<sequence length="415" mass="46633">MEGNEEEKLTESDLSKIRVCARMRPPFYDETKAQISMSSSLGCIEIKDTSKPAPVNSAPNAKNGTERFNSTPSTTSENSGNFGIKRKQTSIGVSKRYYLDEVFAETVSNRQVYTKFCKDLVHRVCNGYNGTIFAYGQTSSGKTHTMIGKKTDPDSIGIDCLAIQQLFDFAEENESSEITIWVSYMEIYNEVINDLLDKEGTNLKIREDTSGTMGAYVEGLTSLKIQNYQEFMDIFERGEKIRNYAKTKLSEKYTDVYSSRSHTIVRLMVQNKPNNANFVKDDEKTLHLSYSVKYSILNLVDLAGSERLSDVGMNRTLETSHINTSLFVLSKVINSLAEKSKSTHIPFRDSKLTKLLKNSLGGNSMTSVICTVSPNFDHLPLTISTLEFAKRAKNIKVKARANEVIDDHDIVQNKL</sequence>
<keyword evidence="3" id="KW-0067">ATP-binding</keyword>
<dbReference type="PANTHER" id="PTHR47968:SF75">
    <property type="entry name" value="CENTROMERE-ASSOCIATED PROTEIN E"/>
    <property type="match status" value="1"/>
</dbReference>
<reference evidence="6" key="1">
    <citation type="submission" date="2023-07" db="EMBL/GenBank/DDBJ databases">
        <authorList>
            <consortium name="AG Swart"/>
            <person name="Singh M."/>
            <person name="Singh A."/>
            <person name="Seah K."/>
            <person name="Emmerich C."/>
        </authorList>
    </citation>
    <scope>NUCLEOTIDE SEQUENCE</scope>
    <source>
        <strain evidence="6">DP1</strain>
    </source>
</reference>
<organism evidence="6 7">
    <name type="scientific">Euplotes crassus</name>
    <dbReference type="NCBI Taxonomy" id="5936"/>
    <lineage>
        <taxon>Eukaryota</taxon>
        <taxon>Sar</taxon>
        <taxon>Alveolata</taxon>
        <taxon>Ciliophora</taxon>
        <taxon>Intramacronucleata</taxon>
        <taxon>Spirotrichea</taxon>
        <taxon>Hypotrichia</taxon>
        <taxon>Euplotida</taxon>
        <taxon>Euplotidae</taxon>
        <taxon>Moneuplotes</taxon>
    </lineage>
</organism>
<dbReference type="SUPFAM" id="SSF52540">
    <property type="entry name" value="P-loop containing nucleoside triphosphate hydrolases"/>
    <property type="match status" value="1"/>
</dbReference>
<evidence type="ECO:0000256" key="3">
    <source>
        <dbReference type="PROSITE-ProRule" id="PRU00283"/>
    </source>
</evidence>
<evidence type="ECO:0000259" key="5">
    <source>
        <dbReference type="PROSITE" id="PS50067"/>
    </source>
</evidence>
<keyword evidence="3" id="KW-0547">Nucleotide-binding</keyword>
<evidence type="ECO:0000313" key="7">
    <source>
        <dbReference type="Proteomes" id="UP001295684"/>
    </source>
</evidence>
<dbReference type="AlphaFoldDB" id="A0AAD1Y6S8"/>
<dbReference type="InterPro" id="IPR027640">
    <property type="entry name" value="Kinesin-like_fam"/>
</dbReference>
<evidence type="ECO:0000313" key="6">
    <source>
        <dbReference type="EMBL" id="CAI2383927.1"/>
    </source>
</evidence>
<accession>A0AAD1Y6S8</accession>